<name>A0ACB8SUB9_9AGAM</name>
<reference evidence="1" key="1">
    <citation type="submission" date="2021-03" db="EMBL/GenBank/DDBJ databases">
        <authorList>
            <consortium name="DOE Joint Genome Institute"/>
            <person name="Ahrendt S."/>
            <person name="Looney B.P."/>
            <person name="Miyauchi S."/>
            <person name="Morin E."/>
            <person name="Drula E."/>
            <person name="Courty P.E."/>
            <person name="Chicoki N."/>
            <person name="Fauchery L."/>
            <person name="Kohler A."/>
            <person name="Kuo A."/>
            <person name="Labutti K."/>
            <person name="Pangilinan J."/>
            <person name="Lipzen A."/>
            <person name="Riley R."/>
            <person name="Andreopoulos W."/>
            <person name="He G."/>
            <person name="Johnson J."/>
            <person name="Barry K.W."/>
            <person name="Grigoriev I.V."/>
            <person name="Nagy L."/>
            <person name="Hibbett D."/>
            <person name="Henrissat B."/>
            <person name="Matheny P.B."/>
            <person name="Labbe J."/>
            <person name="Martin F."/>
        </authorList>
    </citation>
    <scope>NUCLEOTIDE SEQUENCE</scope>
    <source>
        <strain evidence="1">HHB10654</strain>
    </source>
</reference>
<protein>
    <submittedName>
        <fullName evidence="1">Pet127-domain-containing protein</fullName>
    </submittedName>
</protein>
<organism evidence="1 2">
    <name type="scientific">Artomyces pyxidatus</name>
    <dbReference type="NCBI Taxonomy" id="48021"/>
    <lineage>
        <taxon>Eukaryota</taxon>
        <taxon>Fungi</taxon>
        <taxon>Dikarya</taxon>
        <taxon>Basidiomycota</taxon>
        <taxon>Agaricomycotina</taxon>
        <taxon>Agaricomycetes</taxon>
        <taxon>Russulales</taxon>
        <taxon>Auriscalpiaceae</taxon>
        <taxon>Artomyces</taxon>
    </lineage>
</organism>
<dbReference type="Proteomes" id="UP000814140">
    <property type="component" value="Unassembled WGS sequence"/>
</dbReference>
<accession>A0ACB8SUB9</accession>
<evidence type="ECO:0000313" key="1">
    <source>
        <dbReference type="EMBL" id="KAI0059535.1"/>
    </source>
</evidence>
<proteinExistence type="predicted"/>
<evidence type="ECO:0000313" key="2">
    <source>
        <dbReference type="Proteomes" id="UP000814140"/>
    </source>
</evidence>
<gene>
    <name evidence="1" type="ORF">BV25DRAFT_1828768</name>
</gene>
<reference evidence="1" key="2">
    <citation type="journal article" date="2022" name="New Phytol.">
        <title>Evolutionary transition to the ectomycorrhizal habit in the genomes of a hyperdiverse lineage of mushroom-forming fungi.</title>
        <authorList>
            <person name="Looney B."/>
            <person name="Miyauchi S."/>
            <person name="Morin E."/>
            <person name="Drula E."/>
            <person name="Courty P.E."/>
            <person name="Kohler A."/>
            <person name="Kuo A."/>
            <person name="LaButti K."/>
            <person name="Pangilinan J."/>
            <person name="Lipzen A."/>
            <person name="Riley R."/>
            <person name="Andreopoulos W."/>
            <person name="He G."/>
            <person name="Johnson J."/>
            <person name="Nolan M."/>
            <person name="Tritt A."/>
            <person name="Barry K.W."/>
            <person name="Grigoriev I.V."/>
            <person name="Nagy L.G."/>
            <person name="Hibbett D."/>
            <person name="Henrissat B."/>
            <person name="Matheny P.B."/>
            <person name="Labbe J."/>
            <person name="Martin F.M."/>
        </authorList>
    </citation>
    <scope>NUCLEOTIDE SEQUENCE</scope>
    <source>
        <strain evidence="1">HHB10654</strain>
    </source>
</reference>
<keyword evidence="2" id="KW-1185">Reference proteome</keyword>
<sequence length="728" mass="83190">MLGARRRIVHPPLSLPSRWLSTIQHVRSRPKFQYYKAKAKAKAPQVLLSKSLTELLVKKKFIQEPQPFEPQPLISTKQERKRLKRQRKKAAQLALESVFSAFDTKPEPPLQEDEHIEPPEIYLDKDDAPHLPRILRYIRRIEGVLQPLGRPVLEDLKPPSPQRPIANLTHGLDRVLFNPGVHWLKDPRSRVYNFTTWLKSIPSVKDFAFERIPLFVRSSGDQDMWSLAKAENRRFIGSTSSLSGLLSQIYFLISEDKPVDTSSLSRYFQEERATFTFGQRIPVSVVLRYNDGVYGVDSDDKVNMAASKNPLLWMGHMLEKFLTVPPEEFSRFMRASDNPILREENPLREAYRYSKSDKFVMRSQLDCVDPRLPGTGVFDVKTRAALPVRKDLMNYEENAGYLIRTSQGPVESFEREYYDLIRSAFLKYSFQARIGNMDGVFVAYHNTERMFGFQYIPLLEMDARIYGGEDRGERVFEKCVSLLEIILTEAVYHFPNESIRILVEKQEGIDEMKLFAEPAEWAGEGDPPLVQLNVSCTSFVGREERSGARIISLVDEPWTLLWTITTSSLSQSAIRDNLTAAKNRQALKWSLPTGVSTMKQMKTKWNEMEFNPAQPDNVKFNPLLFTEPKYNIRALRKLARSGREDSMREAQEDAGAVAWRMLDQLTINAAPPLGEQGVVGKEPEALARAEIEEVAVARDGEAVVGAADIEHDFADVSEEAYDEVRGGR</sequence>
<comment type="caution">
    <text evidence="1">The sequence shown here is derived from an EMBL/GenBank/DDBJ whole genome shotgun (WGS) entry which is preliminary data.</text>
</comment>
<dbReference type="EMBL" id="MU277225">
    <property type="protein sequence ID" value="KAI0059535.1"/>
    <property type="molecule type" value="Genomic_DNA"/>
</dbReference>